<evidence type="ECO:0000313" key="1">
    <source>
        <dbReference type="EMBL" id="CAD7289340.1"/>
    </source>
</evidence>
<dbReference type="RefSeq" id="WP_230057502.1">
    <property type="nucleotide sequence ID" value="NZ_CAJHOE010000008.1"/>
</dbReference>
<protein>
    <recommendedName>
        <fullName evidence="3">Autotransporter outer membrane beta-barrel domain-containing protein</fullName>
    </recommendedName>
</protein>
<accession>A0ABM8Q8Y4</accession>
<comment type="caution">
    <text evidence="1">The sequence shown here is derived from an EMBL/GenBank/DDBJ whole genome shotgun (WGS) entry which is preliminary data.</text>
</comment>
<keyword evidence="2" id="KW-1185">Reference proteome</keyword>
<sequence length="50" mass="5594">MDNDDLSFRLNLLGQTKLDENFALQYEVGGTVDKDGDHGVSGSLKLEYKF</sequence>
<evidence type="ECO:0008006" key="3">
    <source>
        <dbReference type="Google" id="ProtNLM"/>
    </source>
</evidence>
<proteinExistence type="predicted"/>
<organism evidence="1 2">
    <name type="scientific">Campylobacter suis</name>
    <dbReference type="NCBI Taxonomy" id="2790657"/>
    <lineage>
        <taxon>Bacteria</taxon>
        <taxon>Pseudomonadati</taxon>
        <taxon>Campylobacterota</taxon>
        <taxon>Epsilonproteobacteria</taxon>
        <taxon>Campylobacterales</taxon>
        <taxon>Campylobacteraceae</taxon>
        <taxon>Campylobacter</taxon>
    </lineage>
</organism>
<dbReference type="EMBL" id="CAJHOE010000008">
    <property type="protein sequence ID" value="CAD7289340.1"/>
    <property type="molecule type" value="Genomic_DNA"/>
</dbReference>
<gene>
    <name evidence="1" type="ORF">LMG8286_01770</name>
</gene>
<evidence type="ECO:0000313" key="2">
    <source>
        <dbReference type="Proteomes" id="UP000789359"/>
    </source>
</evidence>
<dbReference type="Proteomes" id="UP000789359">
    <property type="component" value="Unassembled WGS sequence"/>
</dbReference>
<reference evidence="1 2" key="1">
    <citation type="submission" date="2020-11" db="EMBL/GenBank/DDBJ databases">
        <authorList>
            <person name="Peeters C."/>
        </authorList>
    </citation>
    <scope>NUCLEOTIDE SEQUENCE [LARGE SCALE GENOMIC DNA]</scope>
    <source>
        <strain evidence="1 2">LMG 8286</strain>
    </source>
</reference>
<name>A0ABM8Q8Y4_9BACT</name>